<dbReference type="PROSITE" id="PS50135">
    <property type="entry name" value="ZF_ZZ_2"/>
    <property type="match status" value="1"/>
</dbReference>
<evidence type="ECO:0000256" key="9">
    <source>
        <dbReference type="ARBA" id="ARBA00023006"/>
    </source>
</evidence>
<dbReference type="AlphaFoldDB" id="A0A2G9HBI7"/>
<evidence type="ECO:0000256" key="1">
    <source>
        <dbReference type="ARBA" id="ARBA00004116"/>
    </source>
</evidence>
<dbReference type="Gene3D" id="1.10.8.10">
    <property type="entry name" value="DNA helicase RuvA subunit, C-terminal domain"/>
    <property type="match status" value="2"/>
</dbReference>
<dbReference type="PANTHER" id="PTHR20930">
    <property type="entry name" value="OVARIAN CARCINOMA ANTIGEN CA125-RELATED"/>
    <property type="match status" value="1"/>
</dbReference>
<reference evidence="16" key="1">
    <citation type="journal article" date="2018" name="Gigascience">
        <title>Genome assembly of the Pink Ipe (Handroanthus impetiginosus, Bignoniaceae), a highly valued, ecologically keystone Neotropical timber forest tree.</title>
        <authorList>
            <person name="Silva-Junior O.B."/>
            <person name="Grattapaglia D."/>
            <person name="Novaes E."/>
            <person name="Collevatti R.G."/>
        </authorList>
    </citation>
    <scope>NUCLEOTIDE SEQUENCE [LARGE SCALE GENOMIC DNA]</scope>
    <source>
        <strain evidence="16">cv. UFG-1</strain>
    </source>
</reference>
<dbReference type="InterPro" id="IPR032350">
    <property type="entry name" value="Nbr1_FW"/>
</dbReference>
<dbReference type="SUPFAM" id="SSF46934">
    <property type="entry name" value="UBA-like"/>
    <property type="match status" value="2"/>
</dbReference>
<evidence type="ECO:0000256" key="6">
    <source>
        <dbReference type="ARBA" id="ARBA00022771"/>
    </source>
</evidence>
<evidence type="ECO:0000259" key="14">
    <source>
        <dbReference type="PROSITE" id="PS50135"/>
    </source>
</evidence>
<dbReference type="FunFam" id="2.60.40.10:FF:000199">
    <property type="entry name" value="next to BRCA1 gene 1 protein-like"/>
    <property type="match status" value="1"/>
</dbReference>
<dbReference type="EMBL" id="NKXS01002192">
    <property type="protein sequence ID" value="PIN14876.1"/>
    <property type="molecule type" value="Genomic_DNA"/>
</dbReference>
<dbReference type="PROSITE" id="PS50030">
    <property type="entry name" value="UBA"/>
    <property type="match status" value="1"/>
</dbReference>
<evidence type="ECO:0000256" key="10">
    <source>
        <dbReference type="ARBA" id="ARBA00023329"/>
    </source>
</evidence>
<gene>
    <name evidence="15" type="ORF">CDL12_12489</name>
</gene>
<dbReference type="InterPro" id="IPR009060">
    <property type="entry name" value="UBA-like_sf"/>
</dbReference>
<keyword evidence="6 11" id="KW-0863">Zinc-finger</keyword>
<keyword evidence="7" id="KW-0862">Zinc</keyword>
<name>A0A2G9HBI7_9LAMI</name>
<dbReference type="GO" id="GO:0006914">
    <property type="term" value="P:autophagy"/>
    <property type="evidence" value="ECO:0007669"/>
    <property type="project" value="UniProtKB-KW"/>
</dbReference>
<accession>A0A2G9HBI7</accession>
<evidence type="ECO:0000313" key="16">
    <source>
        <dbReference type="Proteomes" id="UP000231279"/>
    </source>
</evidence>
<evidence type="ECO:0000256" key="5">
    <source>
        <dbReference type="ARBA" id="ARBA00022723"/>
    </source>
</evidence>
<dbReference type="InterPro" id="IPR000433">
    <property type="entry name" value="Znf_ZZ"/>
</dbReference>
<dbReference type="PANTHER" id="PTHR20930:SF0">
    <property type="entry name" value="PROTEIN ILRUN"/>
    <property type="match status" value="1"/>
</dbReference>
<comment type="subcellular location">
    <subcellularLocation>
        <location evidence="2">Cytoplasmic vesicle</location>
        <location evidence="2">Autophagosome</location>
    </subcellularLocation>
    <subcellularLocation>
        <location evidence="1">Vacuole</location>
    </subcellularLocation>
</comment>
<organism evidence="15 16">
    <name type="scientific">Handroanthus impetiginosus</name>
    <dbReference type="NCBI Taxonomy" id="429701"/>
    <lineage>
        <taxon>Eukaryota</taxon>
        <taxon>Viridiplantae</taxon>
        <taxon>Streptophyta</taxon>
        <taxon>Embryophyta</taxon>
        <taxon>Tracheophyta</taxon>
        <taxon>Spermatophyta</taxon>
        <taxon>Magnoliopsida</taxon>
        <taxon>eudicotyledons</taxon>
        <taxon>Gunneridae</taxon>
        <taxon>Pentapetalae</taxon>
        <taxon>asterids</taxon>
        <taxon>lamiids</taxon>
        <taxon>Lamiales</taxon>
        <taxon>Bignoniaceae</taxon>
        <taxon>Crescentiina</taxon>
        <taxon>Tabebuia alliance</taxon>
        <taxon>Handroanthus</taxon>
    </lineage>
</organism>
<dbReference type="InterPro" id="IPR043145">
    <property type="entry name" value="Znf_ZZ_sf"/>
</dbReference>
<evidence type="ECO:0000256" key="4">
    <source>
        <dbReference type="ARBA" id="ARBA00022554"/>
    </source>
</evidence>
<dbReference type="OrthoDB" id="906664at2759"/>
<dbReference type="Pfam" id="PF00569">
    <property type="entry name" value="ZZ"/>
    <property type="match status" value="1"/>
</dbReference>
<dbReference type="SUPFAM" id="SSF57850">
    <property type="entry name" value="RING/U-box"/>
    <property type="match status" value="1"/>
</dbReference>
<evidence type="ECO:0000256" key="3">
    <source>
        <dbReference type="ARBA" id="ARBA00022448"/>
    </source>
</evidence>
<evidence type="ECO:0008006" key="17">
    <source>
        <dbReference type="Google" id="ProtNLM"/>
    </source>
</evidence>
<evidence type="ECO:0000256" key="11">
    <source>
        <dbReference type="PROSITE-ProRule" id="PRU00228"/>
    </source>
</evidence>
<dbReference type="Pfam" id="PF24932">
    <property type="entry name" value="UBA_NBR1_C"/>
    <property type="match status" value="2"/>
</dbReference>
<dbReference type="GO" id="GO:0015031">
    <property type="term" value="P:protein transport"/>
    <property type="evidence" value="ECO:0007669"/>
    <property type="project" value="UniProtKB-KW"/>
</dbReference>
<dbReference type="Gene3D" id="3.30.60.90">
    <property type="match status" value="1"/>
</dbReference>
<evidence type="ECO:0000256" key="8">
    <source>
        <dbReference type="ARBA" id="ARBA00022927"/>
    </source>
</evidence>
<dbReference type="CDD" id="cd14947">
    <property type="entry name" value="NBR1_like"/>
    <property type="match status" value="1"/>
</dbReference>
<dbReference type="InterPro" id="IPR013783">
    <property type="entry name" value="Ig-like_fold"/>
</dbReference>
<feature type="domain" description="ZZ-type" evidence="14">
    <location>
        <begin position="78"/>
        <end position="128"/>
    </location>
</feature>
<dbReference type="CDD" id="cd14319">
    <property type="entry name" value="UBA_NBR1"/>
    <property type="match status" value="2"/>
</dbReference>
<feature type="region of interest" description="Disordered" evidence="12">
    <location>
        <begin position="1"/>
        <end position="20"/>
    </location>
</feature>
<keyword evidence="9" id="KW-0072">Autophagy</keyword>
<dbReference type="Proteomes" id="UP000231279">
    <property type="component" value="Unassembled WGS sequence"/>
</dbReference>
<dbReference type="Pfam" id="PF16158">
    <property type="entry name" value="N_BRCA1_IG"/>
    <property type="match status" value="1"/>
</dbReference>
<dbReference type="FunFam" id="1.10.8.10:FF:000085">
    <property type="entry name" value="protein NBR1 homolog"/>
    <property type="match status" value="1"/>
</dbReference>
<comment type="caution">
    <text evidence="15">The sequence shown here is derived from an EMBL/GenBank/DDBJ whole genome shotgun (WGS) entry which is preliminary data.</text>
</comment>
<dbReference type="Gene3D" id="2.60.40.10">
    <property type="entry name" value="Immunoglobulins"/>
    <property type="match status" value="1"/>
</dbReference>
<dbReference type="InterPro" id="IPR015940">
    <property type="entry name" value="UBA"/>
</dbReference>
<proteinExistence type="predicted"/>
<feature type="domain" description="UBA" evidence="13">
    <location>
        <begin position="427"/>
        <end position="465"/>
    </location>
</feature>
<evidence type="ECO:0000259" key="13">
    <source>
        <dbReference type="PROSITE" id="PS50030"/>
    </source>
</evidence>
<sequence>MRSVSLDGSTKPPASMSVRSPGISIIPGSFCGPRPIHECPFSGLAVRDVSAAPPHPSSETVPLKRSISQNDGSGNIFHRGVQCDGCGAHPITGPRFKSKVKVDYDLCSICFEKMGNDTDYMRIDRPVIYRPNMMSFRGLHNARTRDRCPLLPQGHKGFKVKHGAAKLDSRFIQDVNIIDGTLVAPLTPFTKIWRMRNNGTVPWPQNTQLVWIGGDKLSNVLSVDLEISSAGLLVDQELDVAVDFISPELPGRYISYWRLASPSGQKFGQRVWVLIQVDAPIKETPRRNIRNLNLNLPPASSCLSGPEVINVDPEPLVKNSNPEPSNSNKMVELVQPVIDLQPNTEQELKFPINDSLLVGNGASSSHQFYIPLPTSTTSPSVSYPIIDLSDVPPALPFVPPVSYPLPRPTSSAVSVRQSAVDPLGEKQMEEKLLNDLNEMGFKEVDLNKEVLRMNEYDLEKAVDDLCGFPEWDPILEELQEMGFNDTEMNKMLLKKNNGSIKRVVMDLIAGEKV</sequence>
<dbReference type="GO" id="GO:0031410">
    <property type="term" value="C:cytoplasmic vesicle"/>
    <property type="evidence" value="ECO:0007669"/>
    <property type="project" value="UniProtKB-KW"/>
</dbReference>
<feature type="region of interest" description="Disordered" evidence="12">
    <location>
        <begin position="50"/>
        <end position="71"/>
    </location>
</feature>
<keyword evidence="4" id="KW-0926">Vacuole</keyword>
<dbReference type="SMART" id="SM00291">
    <property type="entry name" value="ZnF_ZZ"/>
    <property type="match status" value="1"/>
</dbReference>
<keyword evidence="3" id="KW-0813">Transport</keyword>
<evidence type="ECO:0000256" key="7">
    <source>
        <dbReference type="ARBA" id="ARBA00022833"/>
    </source>
</evidence>
<dbReference type="GO" id="GO:0005776">
    <property type="term" value="C:autophagosome"/>
    <property type="evidence" value="ECO:0007669"/>
    <property type="project" value="UniProtKB-SubCell"/>
</dbReference>
<keyword evidence="16" id="KW-1185">Reference proteome</keyword>
<evidence type="ECO:0000256" key="12">
    <source>
        <dbReference type="SAM" id="MobiDB-lite"/>
    </source>
</evidence>
<evidence type="ECO:0000256" key="2">
    <source>
        <dbReference type="ARBA" id="ARBA00004419"/>
    </source>
</evidence>
<protein>
    <recommendedName>
        <fullName evidence="17">ZZ-type domain-containing protein</fullName>
    </recommendedName>
</protein>
<keyword evidence="10" id="KW-0968">Cytoplasmic vesicle</keyword>
<dbReference type="GO" id="GO:0008270">
    <property type="term" value="F:zinc ion binding"/>
    <property type="evidence" value="ECO:0007669"/>
    <property type="project" value="UniProtKB-KW"/>
</dbReference>
<keyword evidence="5" id="KW-0479">Metal-binding</keyword>
<evidence type="ECO:0000313" key="15">
    <source>
        <dbReference type="EMBL" id="PIN14876.1"/>
    </source>
</evidence>
<keyword evidence="8" id="KW-0653">Protein transport</keyword>
<dbReference type="InterPro" id="IPR056893">
    <property type="entry name" value="UBA_Nbr1_C"/>
</dbReference>
<dbReference type="STRING" id="429701.A0A2G9HBI7"/>